<evidence type="ECO:0000256" key="6">
    <source>
        <dbReference type="ARBA" id="ARBA00044538"/>
    </source>
</evidence>
<name>A0A1W2BVS0_9FIRM</name>
<evidence type="ECO:0000256" key="3">
    <source>
        <dbReference type="ARBA" id="ARBA00022801"/>
    </source>
</evidence>
<dbReference type="SUPFAM" id="SSF118010">
    <property type="entry name" value="TM1457-like"/>
    <property type="match status" value="1"/>
</dbReference>
<evidence type="ECO:0000256" key="2">
    <source>
        <dbReference type="ARBA" id="ARBA00022670"/>
    </source>
</evidence>
<keyword evidence="3" id="KW-0378">Hydrolase</keyword>
<reference evidence="7 8" key="1">
    <citation type="submission" date="2017-04" db="EMBL/GenBank/DDBJ databases">
        <authorList>
            <person name="Afonso C.L."/>
            <person name="Miller P.J."/>
            <person name="Scott M.A."/>
            <person name="Spackman E."/>
            <person name="Goraichik I."/>
            <person name="Dimitrov K.M."/>
            <person name="Suarez D.L."/>
            <person name="Swayne D.E."/>
        </authorList>
    </citation>
    <scope>NUCLEOTIDE SEQUENCE [LARGE SCALE GENOMIC DNA]</scope>
    <source>
        <strain evidence="7 8">DSM 12816</strain>
    </source>
</reference>
<evidence type="ECO:0000256" key="4">
    <source>
        <dbReference type="ARBA" id="ARBA00022807"/>
    </source>
</evidence>
<sequence>MTTISFRTENGRITGFECRGHSGFGCEGQDIVCAAVTSAVRLVECALGDVMGLKVHVKTDAEQALISLRLPGGLAPEEEETSQTLLSALMVYLAGLREEYPDNIDVLEV</sequence>
<dbReference type="OrthoDB" id="48998at2"/>
<dbReference type="GO" id="GO:0042254">
    <property type="term" value="P:ribosome biogenesis"/>
    <property type="evidence" value="ECO:0007669"/>
    <property type="project" value="UniProtKB-KW"/>
</dbReference>
<keyword evidence="4" id="KW-0788">Thiol protease</keyword>
<accession>A0A1W2BVS0</accession>
<dbReference type="Pfam" id="PF04327">
    <property type="entry name" value="Peptidase_Prp"/>
    <property type="match status" value="1"/>
</dbReference>
<dbReference type="Gene3D" id="3.30.70.1490">
    <property type="entry name" value="Cysteine protease Prp"/>
    <property type="match status" value="1"/>
</dbReference>
<dbReference type="PANTHER" id="PTHR39178:SF1">
    <property type="entry name" value="RIBOSOMAL-PROCESSING CYSTEINE PROTEASE PRP"/>
    <property type="match status" value="1"/>
</dbReference>
<dbReference type="STRING" id="1122930.SAMN02745168_2411"/>
<dbReference type="PANTHER" id="PTHR39178">
    <property type="entry name" value="HYPOTHETICAL RIBOSOME-ASSOCIATED PROTEIN"/>
    <property type="match status" value="1"/>
</dbReference>
<dbReference type="GO" id="GO:0008234">
    <property type="term" value="F:cysteine-type peptidase activity"/>
    <property type="evidence" value="ECO:0007669"/>
    <property type="project" value="UniProtKB-KW"/>
</dbReference>
<evidence type="ECO:0000313" key="7">
    <source>
        <dbReference type="EMBL" id="SMC76806.1"/>
    </source>
</evidence>
<organism evidence="7 8">
    <name type="scientific">Papillibacter cinnamivorans DSM 12816</name>
    <dbReference type="NCBI Taxonomy" id="1122930"/>
    <lineage>
        <taxon>Bacteria</taxon>
        <taxon>Bacillati</taxon>
        <taxon>Bacillota</taxon>
        <taxon>Clostridia</taxon>
        <taxon>Eubacteriales</taxon>
        <taxon>Oscillospiraceae</taxon>
        <taxon>Papillibacter</taxon>
    </lineage>
</organism>
<keyword evidence="8" id="KW-1185">Reference proteome</keyword>
<evidence type="ECO:0000313" key="8">
    <source>
        <dbReference type="Proteomes" id="UP000192790"/>
    </source>
</evidence>
<gene>
    <name evidence="7" type="ORF">SAMN02745168_2411</name>
</gene>
<protein>
    <recommendedName>
        <fullName evidence="6">Ribosomal processing cysteine protease Prp</fullName>
    </recommendedName>
</protein>
<dbReference type="AlphaFoldDB" id="A0A1W2BVS0"/>
<proteinExistence type="inferred from homology"/>
<dbReference type="EMBL" id="FWXW01000006">
    <property type="protein sequence ID" value="SMC76806.1"/>
    <property type="molecule type" value="Genomic_DNA"/>
</dbReference>
<evidence type="ECO:0000256" key="1">
    <source>
        <dbReference type="ARBA" id="ARBA00022517"/>
    </source>
</evidence>
<dbReference type="InterPro" id="IPR007422">
    <property type="entry name" value="Peptidase_Prp"/>
</dbReference>
<comment type="similarity">
    <text evidence="5">Belongs to the Prp family.</text>
</comment>
<keyword evidence="1" id="KW-0690">Ribosome biogenesis</keyword>
<dbReference type="InterPro" id="IPR036764">
    <property type="entry name" value="Peptidase_Prp_sf"/>
</dbReference>
<dbReference type="RefSeq" id="WP_084235085.1">
    <property type="nucleotide sequence ID" value="NZ_FWXW01000006.1"/>
</dbReference>
<dbReference type="GO" id="GO:0006508">
    <property type="term" value="P:proteolysis"/>
    <property type="evidence" value="ECO:0007669"/>
    <property type="project" value="UniProtKB-KW"/>
</dbReference>
<keyword evidence="2" id="KW-0645">Protease</keyword>
<dbReference type="Proteomes" id="UP000192790">
    <property type="component" value="Unassembled WGS sequence"/>
</dbReference>
<evidence type="ECO:0000256" key="5">
    <source>
        <dbReference type="ARBA" id="ARBA00044503"/>
    </source>
</evidence>
<dbReference type="CDD" id="cd16332">
    <property type="entry name" value="Prp-like"/>
    <property type="match status" value="1"/>
</dbReference>